<reference evidence="2" key="1">
    <citation type="submission" date="2022-07" db="EMBL/GenBank/DDBJ databases">
        <authorList>
            <person name="Li W.-J."/>
            <person name="Deng Q.-Q."/>
        </authorList>
    </citation>
    <scope>NUCLEOTIDE SEQUENCE</scope>
    <source>
        <strain evidence="2">SYSU M60031</strain>
    </source>
</reference>
<feature type="transmembrane region" description="Helical" evidence="1">
    <location>
        <begin position="33"/>
        <end position="56"/>
    </location>
</feature>
<evidence type="ECO:0000313" key="2">
    <source>
        <dbReference type="EMBL" id="MCP8970586.1"/>
    </source>
</evidence>
<keyword evidence="1" id="KW-0472">Membrane</keyword>
<protein>
    <submittedName>
        <fullName evidence="2">Uncharacterized protein</fullName>
    </submittedName>
</protein>
<evidence type="ECO:0000256" key="1">
    <source>
        <dbReference type="SAM" id="Phobius"/>
    </source>
</evidence>
<proteinExistence type="predicted"/>
<dbReference type="EMBL" id="JANCLT010000012">
    <property type="protein sequence ID" value="MCP8970586.1"/>
    <property type="molecule type" value="Genomic_DNA"/>
</dbReference>
<name>A0AA42BRP0_9BACI</name>
<organism evidence="2 3">
    <name type="scientific">Ectobacillus ponti</name>
    <dbReference type="NCBI Taxonomy" id="2961894"/>
    <lineage>
        <taxon>Bacteria</taxon>
        <taxon>Bacillati</taxon>
        <taxon>Bacillota</taxon>
        <taxon>Bacilli</taxon>
        <taxon>Bacillales</taxon>
        <taxon>Bacillaceae</taxon>
        <taxon>Ectobacillus</taxon>
    </lineage>
</organism>
<keyword evidence="1" id="KW-1133">Transmembrane helix</keyword>
<evidence type="ECO:0000313" key="3">
    <source>
        <dbReference type="Proteomes" id="UP001156102"/>
    </source>
</evidence>
<accession>A0AA42BRP0</accession>
<dbReference type="AlphaFoldDB" id="A0AA42BRP0"/>
<dbReference type="Proteomes" id="UP001156102">
    <property type="component" value="Unassembled WGS sequence"/>
</dbReference>
<dbReference type="RefSeq" id="WP_254760501.1">
    <property type="nucleotide sequence ID" value="NZ_JANCLT010000012.1"/>
</dbReference>
<keyword evidence="3" id="KW-1185">Reference proteome</keyword>
<gene>
    <name evidence="2" type="ORF">NK662_18875</name>
</gene>
<keyword evidence="1" id="KW-0812">Transmembrane</keyword>
<sequence>MTIVGEAIVVWTATGLSVMVMKAAEKKGLTIPAWLPAMTMRATFAGSCIYLLQYVLNHFL</sequence>
<comment type="caution">
    <text evidence="2">The sequence shown here is derived from an EMBL/GenBank/DDBJ whole genome shotgun (WGS) entry which is preliminary data.</text>
</comment>